<dbReference type="InterPro" id="IPR001680">
    <property type="entry name" value="WD40_rpt"/>
</dbReference>
<comment type="caution">
    <text evidence="2">The sequence shown here is derived from an EMBL/GenBank/DDBJ whole genome shotgun (WGS) entry which is preliminary data.</text>
</comment>
<dbReference type="PANTHER" id="PTHR19920">
    <property type="entry name" value="WD40 PROTEIN CIAO1"/>
    <property type="match status" value="1"/>
</dbReference>
<dbReference type="GO" id="GO:0016226">
    <property type="term" value="P:iron-sulfur cluster assembly"/>
    <property type="evidence" value="ECO:0007669"/>
    <property type="project" value="TreeGrafter"/>
</dbReference>
<dbReference type="GO" id="GO:0097361">
    <property type="term" value="C:cytosolic [4Fe-4S] assembly targeting complex"/>
    <property type="evidence" value="ECO:0007669"/>
    <property type="project" value="TreeGrafter"/>
</dbReference>
<feature type="repeat" description="WD" evidence="1">
    <location>
        <begin position="133"/>
        <end position="165"/>
    </location>
</feature>
<protein>
    <submittedName>
        <fullName evidence="2">Uncharacterized protein</fullName>
    </submittedName>
</protein>
<dbReference type="Pfam" id="PF00400">
    <property type="entry name" value="WD40"/>
    <property type="match status" value="3"/>
</dbReference>
<gene>
    <name evidence="2" type="ORF">PSON_ATCC_30995.1.T1750007</name>
</gene>
<name>A0A8S1RK84_9CILI</name>
<evidence type="ECO:0000313" key="3">
    <source>
        <dbReference type="Proteomes" id="UP000692954"/>
    </source>
</evidence>
<evidence type="ECO:0000313" key="2">
    <source>
        <dbReference type="EMBL" id="CAD8127284.1"/>
    </source>
</evidence>
<accession>A0A8S1RK84</accession>
<dbReference type="Proteomes" id="UP000692954">
    <property type="component" value="Unassembled WGS sequence"/>
</dbReference>
<dbReference type="OrthoDB" id="284782at2759"/>
<dbReference type="PROSITE" id="PS50082">
    <property type="entry name" value="WD_REPEATS_2"/>
    <property type="match status" value="1"/>
</dbReference>
<dbReference type="EMBL" id="CAJJDN010000175">
    <property type="protein sequence ID" value="CAD8127284.1"/>
    <property type="molecule type" value="Genomic_DNA"/>
</dbReference>
<dbReference type="AlphaFoldDB" id="A0A8S1RK84"/>
<dbReference type="SMART" id="SM00320">
    <property type="entry name" value="WD40"/>
    <property type="match status" value="4"/>
</dbReference>
<proteinExistence type="predicted"/>
<organism evidence="2 3">
    <name type="scientific">Paramecium sonneborni</name>
    <dbReference type="NCBI Taxonomy" id="65129"/>
    <lineage>
        <taxon>Eukaryota</taxon>
        <taxon>Sar</taxon>
        <taxon>Alveolata</taxon>
        <taxon>Ciliophora</taxon>
        <taxon>Intramacronucleata</taxon>
        <taxon>Oligohymenophorea</taxon>
        <taxon>Peniculida</taxon>
        <taxon>Parameciidae</taxon>
        <taxon>Paramecium</taxon>
    </lineage>
</organism>
<keyword evidence="1" id="KW-0853">WD repeat</keyword>
<sequence length="372" mass="42855">MKQQQACKFNKYFYRELFPNRYLELCRAIAINHDNSIMVAACESNIKVFQIILPLISSSEAYPTIRITASIRLIQLLKDKHSDFVSTLNFFKKSTSMINSFISGSDDNTIIIWSPINTSQFIIPTQWIAQFKLREHTNCISCLILLTPTEDLIISGSYDKTIKFWTKSQTQQSLIWTCSQTINEHSSTVFGLSINQEGTKLLSCASDFLILIIEGSTQSQWNIKQKIQVDQWGYRISFINNHIFTFQPIETAFQLQGSSHIHIYVYNSQKNLYLKQKTILVQGGNQACRPYFPQVYSTQANLLLTKNGCFVNLIKFIFSKINSDFQCYLEQAIDYGTMNLYGTMSDDGEFLITWDQKQNNIQILVQGEDKEI</sequence>
<reference evidence="2" key="1">
    <citation type="submission" date="2021-01" db="EMBL/GenBank/DDBJ databases">
        <authorList>
            <consortium name="Genoscope - CEA"/>
            <person name="William W."/>
        </authorList>
    </citation>
    <scope>NUCLEOTIDE SEQUENCE</scope>
</reference>
<evidence type="ECO:0000256" key="1">
    <source>
        <dbReference type="PROSITE-ProRule" id="PRU00221"/>
    </source>
</evidence>
<dbReference type="PANTHER" id="PTHR19920:SF0">
    <property type="entry name" value="CYTOSOLIC IRON-SULFUR PROTEIN ASSEMBLY PROTEIN CIAO1-RELATED"/>
    <property type="match status" value="1"/>
</dbReference>
<keyword evidence="3" id="KW-1185">Reference proteome</keyword>